<dbReference type="RefSeq" id="XP_052946973.1">
    <property type="nucleotide sequence ID" value="XM_053086777.1"/>
</dbReference>
<dbReference type="GO" id="GO:0001510">
    <property type="term" value="P:RNA methylation"/>
    <property type="evidence" value="ECO:0007669"/>
    <property type="project" value="InterPro"/>
</dbReference>
<dbReference type="InterPro" id="IPR029063">
    <property type="entry name" value="SAM-dependent_MTases_sf"/>
</dbReference>
<dbReference type="Gene3D" id="3.40.50.150">
    <property type="entry name" value="Vaccinia Virus protein VP39"/>
    <property type="match status" value="1"/>
</dbReference>
<feature type="compositionally biased region" description="Basic and acidic residues" evidence="13">
    <location>
        <begin position="466"/>
        <end position="485"/>
    </location>
</feature>
<keyword evidence="5" id="KW-0808">Transferase</keyword>
<evidence type="ECO:0000256" key="9">
    <source>
        <dbReference type="ARBA" id="ARBA00022884"/>
    </source>
</evidence>
<gene>
    <name evidence="14" type="ORF">MKK02DRAFT_23746</name>
</gene>
<accession>A0AA38HDZ9</accession>
<dbReference type="GO" id="GO:0030422">
    <property type="term" value="P:siRNA processing"/>
    <property type="evidence" value="ECO:0007669"/>
    <property type="project" value="TreeGrafter"/>
</dbReference>
<feature type="compositionally biased region" description="Low complexity" evidence="13">
    <location>
        <begin position="11"/>
        <end position="21"/>
    </location>
</feature>
<name>A0AA38HDZ9_9TREE</name>
<keyword evidence="4" id="KW-0489">Methyltransferase</keyword>
<dbReference type="GO" id="GO:0046872">
    <property type="term" value="F:metal ion binding"/>
    <property type="evidence" value="ECO:0007669"/>
    <property type="project" value="UniProtKB-KW"/>
</dbReference>
<evidence type="ECO:0000256" key="5">
    <source>
        <dbReference type="ARBA" id="ARBA00022679"/>
    </source>
</evidence>
<dbReference type="GO" id="GO:0005634">
    <property type="term" value="C:nucleus"/>
    <property type="evidence" value="ECO:0007669"/>
    <property type="project" value="TreeGrafter"/>
</dbReference>
<dbReference type="EC" id="2.1.1.386" evidence="11"/>
<keyword evidence="9" id="KW-0694">RNA-binding</keyword>
<keyword evidence="6" id="KW-0949">S-adenosyl-L-methionine</keyword>
<dbReference type="Proteomes" id="UP001164286">
    <property type="component" value="Unassembled WGS sequence"/>
</dbReference>
<dbReference type="GO" id="GO:0003723">
    <property type="term" value="F:RNA binding"/>
    <property type="evidence" value="ECO:0007669"/>
    <property type="project" value="UniProtKB-KW"/>
</dbReference>
<evidence type="ECO:0000256" key="13">
    <source>
        <dbReference type="SAM" id="MobiDB-lite"/>
    </source>
</evidence>
<evidence type="ECO:0000256" key="8">
    <source>
        <dbReference type="ARBA" id="ARBA00022842"/>
    </source>
</evidence>
<protein>
    <recommendedName>
        <fullName evidence="3">Small RNA 2'-O-methyltransferase</fullName>
        <ecNumber evidence="11">2.1.1.386</ecNumber>
    </recommendedName>
</protein>
<evidence type="ECO:0000256" key="10">
    <source>
        <dbReference type="ARBA" id="ARBA00023158"/>
    </source>
</evidence>
<dbReference type="GeneID" id="77725978"/>
<evidence type="ECO:0000256" key="12">
    <source>
        <dbReference type="ARBA" id="ARBA00048418"/>
    </source>
</evidence>
<comment type="caution">
    <text evidence="14">The sequence shown here is derived from an EMBL/GenBank/DDBJ whole genome shotgun (WGS) entry which is preliminary data.</text>
</comment>
<feature type="region of interest" description="Disordered" evidence="13">
    <location>
        <begin position="89"/>
        <end position="111"/>
    </location>
</feature>
<evidence type="ECO:0000313" key="15">
    <source>
        <dbReference type="Proteomes" id="UP001164286"/>
    </source>
</evidence>
<evidence type="ECO:0000256" key="7">
    <source>
        <dbReference type="ARBA" id="ARBA00022723"/>
    </source>
</evidence>
<evidence type="ECO:0000256" key="3">
    <source>
        <dbReference type="ARBA" id="ARBA00021330"/>
    </source>
</evidence>
<dbReference type="AlphaFoldDB" id="A0AA38HDZ9"/>
<dbReference type="PANTHER" id="PTHR21404:SF3">
    <property type="entry name" value="SMALL RNA 2'-O-METHYLTRANSFERASE"/>
    <property type="match status" value="1"/>
</dbReference>
<reference evidence="14" key="1">
    <citation type="journal article" date="2022" name="G3 (Bethesda)">
        <title>High quality genome of the basidiomycete yeast Dioszegia hungarica PDD-24b-2 isolated from cloud water.</title>
        <authorList>
            <person name="Jarrige D."/>
            <person name="Haridas S."/>
            <person name="Bleykasten-Grosshans C."/>
            <person name="Joly M."/>
            <person name="Nadalig T."/>
            <person name="Sancelme M."/>
            <person name="Vuilleumier S."/>
            <person name="Grigoriev I.V."/>
            <person name="Amato P."/>
            <person name="Bringel F."/>
        </authorList>
    </citation>
    <scope>NUCLEOTIDE SEQUENCE</scope>
    <source>
        <strain evidence="14">PDD-24b-2</strain>
    </source>
</reference>
<dbReference type="PANTHER" id="PTHR21404">
    <property type="entry name" value="HEN1"/>
    <property type="match status" value="1"/>
</dbReference>
<keyword evidence="7" id="KW-0479">Metal-binding</keyword>
<dbReference type="GO" id="GO:0090486">
    <property type="term" value="F:small RNA 2'-O-methyltransferase activity"/>
    <property type="evidence" value="ECO:0007669"/>
    <property type="project" value="UniProtKB-EC"/>
</dbReference>
<feature type="region of interest" description="Disordered" evidence="13">
    <location>
        <begin position="455"/>
        <end position="485"/>
    </location>
</feature>
<keyword evidence="8" id="KW-0460">Magnesium</keyword>
<evidence type="ECO:0000256" key="4">
    <source>
        <dbReference type="ARBA" id="ARBA00022603"/>
    </source>
</evidence>
<evidence type="ECO:0000313" key="14">
    <source>
        <dbReference type="EMBL" id="KAI9637196.1"/>
    </source>
</evidence>
<keyword evidence="15" id="KW-1185">Reference proteome</keyword>
<sequence length="485" mass="53070">MPRPKEPLPSPDLLSPSSLPTDLPKVEVSMVEAADVTGVTFTPDLWMQRRHWALDVLRREGVRSVLDVGAGPGALLETLIQPPATIQEAPLRRRTTKSGTPTGEPSVEGEEPELFLNRLAALDPEPSVLPSALSILAPPNSTSTSAAPTRTRRFSPLTTELWLGGIESYNQHLEGYEAMVALEVIEHLDPLVLSRFGVVCLGTYRPRLLLISTPNFDFNAKFPRHDDHGDGENNFARKGFIDPTGRTERVFRHSDHKLEMTSAEFASWANSAAQDWGYEVELSGVGLSSSPSYYPSDHHFSPNAPIFASQVALFRLASGIPMRSPRSVRSSELPWLSKETAHPHKLVGRFLLPSTIMAEAAGRHGKKAGVEEVQERVRALLTAWKIGEVSLGELWGDSVLAAGLCGGSKRWLVGCLGGWGDQVSLLEDAAGEGEFHVGWDDPGRAGRGMTVRWNQYKAAKTEEDEGRGMKELPPREEPSEKTGGW</sequence>
<evidence type="ECO:0000256" key="1">
    <source>
        <dbReference type="ARBA" id="ARBA00001946"/>
    </source>
</evidence>
<comment type="cofactor">
    <cofactor evidence="1">
        <name>Mg(2+)</name>
        <dbReference type="ChEBI" id="CHEBI:18420"/>
    </cofactor>
</comment>
<comment type="similarity">
    <text evidence="2">Belongs to the methyltransferase superfamily. HEN1 family.</text>
</comment>
<organism evidence="14 15">
    <name type="scientific">Dioszegia hungarica</name>
    <dbReference type="NCBI Taxonomy" id="4972"/>
    <lineage>
        <taxon>Eukaryota</taxon>
        <taxon>Fungi</taxon>
        <taxon>Dikarya</taxon>
        <taxon>Basidiomycota</taxon>
        <taxon>Agaricomycotina</taxon>
        <taxon>Tremellomycetes</taxon>
        <taxon>Tremellales</taxon>
        <taxon>Bulleribasidiaceae</taxon>
        <taxon>Dioszegia</taxon>
    </lineage>
</organism>
<evidence type="ECO:0000256" key="11">
    <source>
        <dbReference type="ARBA" id="ARBA00035025"/>
    </source>
</evidence>
<comment type="catalytic activity">
    <reaction evidence="12">
        <text>small RNA 3'-end nucleotide + S-adenosyl-L-methionine = small RNA 3'-end 2'-O-methylnucleotide + S-adenosyl-L-homocysteine + H(+)</text>
        <dbReference type="Rhea" id="RHEA:37887"/>
        <dbReference type="Rhea" id="RHEA-COMP:10415"/>
        <dbReference type="Rhea" id="RHEA-COMP:10416"/>
        <dbReference type="ChEBI" id="CHEBI:15378"/>
        <dbReference type="ChEBI" id="CHEBI:57856"/>
        <dbReference type="ChEBI" id="CHEBI:59789"/>
        <dbReference type="ChEBI" id="CHEBI:74896"/>
        <dbReference type="ChEBI" id="CHEBI:74898"/>
        <dbReference type="EC" id="2.1.1.386"/>
    </reaction>
</comment>
<evidence type="ECO:0000256" key="2">
    <source>
        <dbReference type="ARBA" id="ARBA00009026"/>
    </source>
</evidence>
<dbReference type="InterPro" id="IPR026610">
    <property type="entry name" value="Hen1"/>
</dbReference>
<dbReference type="EMBL" id="JAKWFO010000004">
    <property type="protein sequence ID" value="KAI9637196.1"/>
    <property type="molecule type" value="Genomic_DNA"/>
</dbReference>
<evidence type="ECO:0000256" key="6">
    <source>
        <dbReference type="ARBA" id="ARBA00022691"/>
    </source>
</evidence>
<keyword evidence="10" id="KW-0943">RNA-mediated gene silencing</keyword>
<feature type="region of interest" description="Disordered" evidence="13">
    <location>
        <begin position="1"/>
        <end position="21"/>
    </location>
</feature>
<proteinExistence type="inferred from homology"/>
<dbReference type="GO" id="GO:0005737">
    <property type="term" value="C:cytoplasm"/>
    <property type="evidence" value="ECO:0007669"/>
    <property type="project" value="TreeGrafter"/>
</dbReference>